<keyword evidence="1" id="KW-1133">Transmembrane helix</keyword>
<dbReference type="OrthoDB" id="10338131at2759"/>
<evidence type="ECO:0000313" key="2">
    <source>
        <dbReference type="EMBL" id="CAF1451198.1"/>
    </source>
</evidence>
<proteinExistence type="predicted"/>
<gene>
    <name evidence="3" type="ORF">OKA104_LOCUS26176</name>
    <name evidence="2" type="ORF">VCS650_LOCUS39484</name>
</gene>
<organism evidence="3 4">
    <name type="scientific">Adineta steineri</name>
    <dbReference type="NCBI Taxonomy" id="433720"/>
    <lineage>
        <taxon>Eukaryota</taxon>
        <taxon>Metazoa</taxon>
        <taxon>Spiralia</taxon>
        <taxon>Gnathifera</taxon>
        <taxon>Rotifera</taxon>
        <taxon>Eurotatoria</taxon>
        <taxon>Bdelloidea</taxon>
        <taxon>Adinetida</taxon>
        <taxon>Adinetidae</taxon>
        <taxon>Adineta</taxon>
    </lineage>
</organism>
<dbReference type="Proteomes" id="UP000663881">
    <property type="component" value="Unassembled WGS sequence"/>
</dbReference>
<feature type="transmembrane region" description="Helical" evidence="1">
    <location>
        <begin position="45"/>
        <end position="67"/>
    </location>
</feature>
<dbReference type="EMBL" id="CAJOAY010002270">
    <property type="protein sequence ID" value="CAF3937349.1"/>
    <property type="molecule type" value="Genomic_DNA"/>
</dbReference>
<protein>
    <submittedName>
        <fullName evidence="3">Uncharacterized protein</fullName>
    </submittedName>
</protein>
<dbReference type="AlphaFoldDB" id="A0A819JRN7"/>
<dbReference type="EMBL" id="CAJNON010001311">
    <property type="protein sequence ID" value="CAF1451198.1"/>
    <property type="molecule type" value="Genomic_DNA"/>
</dbReference>
<keyword evidence="1" id="KW-0472">Membrane</keyword>
<keyword evidence="1" id="KW-0812">Transmembrane</keyword>
<accession>A0A819JRN7</accession>
<reference evidence="3" key="1">
    <citation type="submission" date="2021-02" db="EMBL/GenBank/DDBJ databases">
        <authorList>
            <person name="Nowell W R."/>
        </authorList>
    </citation>
    <scope>NUCLEOTIDE SEQUENCE</scope>
</reference>
<sequence>MNKSKSSSEIDYQYQNQRRNLTTTTYYTRSLEQLSSVSTLEDYKVTVVLSISLFIFLLSILSILLILKHVQKENTKIQRTRAIIRRRCTPKPSSSDDPDATLLEQNNKIRIISNPFLSKLYSSNPLLAQKLTNETNNSYELKDLNLNNIPLRRAEIPDHKLSRQTTVHVLDE</sequence>
<name>A0A819JRN7_9BILA</name>
<comment type="caution">
    <text evidence="3">The sequence shown here is derived from an EMBL/GenBank/DDBJ whole genome shotgun (WGS) entry which is preliminary data.</text>
</comment>
<dbReference type="Proteomes" id="UP000663891">
    <property type="component" value="Unassembled WGS sequence"/>
</dbReference>
<evidence type="ECO:0000313" key="4">
    <source>
        <dbReference type="Proteomes" id="UP000663881"/>
    </source>
</evidence>
<evidence type="ECO:0000256" key="1">
    <source>
        <dbReference type="SAM" id="Phobius"/>
    </source>
</evidence>
<evidence type="ECO:0000313" key="3">
    <source>
        <dbReference type="EMBL" id="CAF3937349.1"/>
    </source>
</evidence>